<sequence>MDVAEFVDSLLQRVIHMEPLHRMFALWIFCLGGILMAVQASQAGEPNGFQWTRLTPERAPFWFSLYVLEALLFVTGAYPVFKQKMSNFFLFGGHEEKILNGLWVGLLGLEFLMVVSATFLTISRRLKGAPKQKTQ</sequence>
<gene>
    <name evidence="2" type="ORF">SODALDRAFT_319240</name>
</gene>
<keyword evidence="1" id="KW-1133">Transmembrane helix</keyword>
<organism evidence="2 3">
    <name type="scientific">Sodiomyces alkalinus (strain CBS 110278 / VKM F-3762 / F11)</name>
    <name type="common">Alkaliphilic filamentous fungus</name>
    <dbReference type="NCBI Taxonomy" id="1314773"/>
    <lineage>
        <taxon>Eukaryota</taxon>
        <taxon>Fungi</taxon>
        <taxon>Dikarya</taxon>
        <taxon>Ascomycota</taxon>
        <taxon>Pezizomycotina</taxon>
        <taxon>Sordariomycetes</taxon>
        <taxon>Hypocreomycetidae</taxon>
        <taxon>Glomerellales</taxon>
        <taxon>Plectosphaerellaceae</taxon>
        <taxon>Sodiomyces</taxon>
    </lineage>
</organism>
<keyword evidence="3" id="KW-1185">Reference proteome</keyword>
<keyword evidence="1" id="KW-0472">Membrane</keyword>
<dbReference type="EMBL" id="ML119051">
    <property type="protein sequence ID" value="ROT42603.1"/>
    <property type="molecule type" value="Genomic_DNA"/>
</dbReference>
<accession>A0A3N2Q741</accession>
<feature type="transmembrane region" description="Helical" evidence="1">
    <location>
        <begin position="20"/>
        <end position="38"/>
    </location>
</feature>
<reference evidence="2 3" key="1">
    <citation type="journal article" date="2018" name="Mol. Ecol.">
        <title>The obligate alkalophilic soda-lake fungus Sodiomyces alkalinus has shifted to a protein diet.</title>
        <authorList>
            <person name="Grum-Grzhimaylo A.A."/>
            <person name="Falkoski D.L."/>
            <person name="van den Heuvel J."/>
            <person name="Valero-Jimenez C.A."/>
            <person name="Min B."/>
            <person name="Choi I.G."/>
            <person name="Lipzen A."/>
            <person name="Daum C.G."/>
            <person name="Aanen D.K."/>
            <person name="Tsang A."/>
            <person name="Henrissat B."/>
            <person name="Bilanenko E.N."/>
            <person name="de Vries R.P."/>
            <person name="van Kan J.A.L."/>
            <person name="Grigoriev I.V."/>
            <person name="Debets A.J.M."/>
        </authorList>
    </citation>
    <scope>NUCLEOTIDE SEQUENCE [LARGE SCALE GENOMIC DNA]</scope>
    <source>
        <strain evidence="2 3">F11</strain>
    </source>
</reference>
<evidence type="ECO:0000256" key="1">
    <source>
        <dbReference type="SAM" id="Phobius"/>
    </source>
</evidence>
<name>A0A3N2Q741_SODAK</name>
<dbReference type="Proteomes" id="UP000272025">
    <property type="component" value="Unassembled WGS sequence"/>
</dbReference>
<proteinExistence type="predicted"/>
<protein>
    <submittedName>
        <fullName evidence="2">Uncharacterized protein</fullName>
    </submittedName>
</protein>
<keyword evidence="1" id="KW-0812">Transmembrane</keyword>
<evidence type="ECO:0000313" key="2">
    <source>
        <dbReference type="EMBL" id="ROT42603.1"/>
    </source>
</evidence>
<dbReference type="RefSeq" id="XP_028470409.1">
    <property type="nucleotide sequence ID" value="XM_028609443.1"/>
</dbReference>
<dbReference type="OrthoDB" id="4840990at2759"/>
<dbReference type="GeneID" id="39577921"/>
<dbReference type="AlphaFoldDB" id="A0A3N2Q741"/>
<feature type="transmembrane region" description="Helical" evidence="1">
    <location>
        <begin position="101"/>
        <end position="122"/>
    </location>
</feature>
<feature type="transmembrane region" description="Helical" evidence="1">
    <location>
        <begin position="59"/>
        <end position="81"/>
    </location>
</feature>
<evidence type="ECO:0000313" key="3">
    <source>
        <dbReference type="Proteomes" id="UP000272025"/>
    </source>
</evidence>